<evidence type="ECO:0000313" key="3">
    <source>
        <dbReference type="Proteomes" id="UP000257109"/>
    </source>
</evidence>
<dbReference type="Proteomes" id="UP000257109">
    <property type="component" value="Unassembled WGS sequence"/>
</dbReference>
<dbReference type="EMBL" id="QJKJ01004193">
    <property type="protein sequence ID" value="RDX95146.1"/>
    <property type="molecule type" value="Genomic_DNA"/>
</dbReference>
<name>A0A371GXG9_MUCPR</name>
<protein>
    <submittedName>
        <fullName evidence="2">Uncharacterized protein</fullName>
    </submittedName>
</protein>
<feature type="transmembrane region" description="Helical" evidence="1">
    <location>
        <begin position="18"/>
        <end position="36"/>
    </location>
</feature>
<feature type="non-terminal residue" evidence="2">
    <location>
        <position position="1"/>
    </location>
</feature>
<accession>A0A371GXG9</accession>
<proteinExistence type="predicted"/>
<comment type="caution">
    <text evidence="2">The sequence shown here is derived from an EMBL/GenBank/DDBJ whole genome shotgun (WGS) entry which is preliminary data.</text>
</comment>
<gene>
    <name evidence="2" type="ORF">CR513_22369</name>
</gene>
<keyword evidence="1" id="KW-0812">Transmembrane</keyword>
<evidence type="ECO:0000256" key="1">
    <source>
        <dbReference type="SAM" id="Phobius"/>
    </source>
</evidence>
<dbReference type="AlphaFoldDB" id="A0A371GXG9"/>
<evidence type="ECO:0000313" key="2">
    <source>
        <dbReference type="EMBL" id="RDX95146.1"/>
    </source>
</evidence>
<keyword evidence="1" id="KW-0472">Membrane</keyword>
<reference evidence="2" key="1">
    <citation type="submission" date="2018-05" db="EMBL/GenBank/DDBJ databases">
        <title>Draft genome of Mucuna pruriens seed.</title>
        <authorList>
            <person name="Nnadi N.E."/>
            <person name="Vos R."/>
            <person name="Hasami M.H."/>
            <person name="Devisetty U.K."/>
            <person name="Aguiy J.C."/>
        </authorList>
    </citation>
    <scope>NUCLEOTIDE SEQUENCE [LARGE SCALE GENOMIC DNA]</scope>
    <source>
        <strain evidence="2">JCA_2017</strain>
    </source>
</reference>
<keyword evidence="3" id="KW-1185">Reference proteome</keyword>
<keyword evidence="1" id="KW-1133">Transmembrane helix</keyword>
<organism evidence="2 3">
    <name type="scientific">Mucuna pruriens</name>
    <name type="common">Velvet bean</name>
    <name type="synonym">Dolichos pruriens</name>
    <dbReference type="NCBI Taxonomy" id="157652"/>
    <lineage>
        <taxon>Eukaryota</taxon>
        <taxon>Viridiplantae</taxon>
        <taxon>Streptophyta</taxon>
        <taxon>Embryophyta</taxon>
        <taxon>Tracheophyta</taxon>
        <taxon>Spermatophyta</taxon>
        <taxon>Magnoliopsida</taxon>
        <taxon>eudicotyledons</taxon>
        <taxon>Gunneridae</taxon>
        <taxon>Pentapetalae</taxon>
        <taxon>rosids</taxon>
        <taxon>fabids</taxon>
        <taxon>Fabales</taxon>
        <taxon>Fabaceae</taxon>
        <taxon>Papilionoideae</taxon>
        <taxon>50 kb inversion clade</taxon>
        <taxon>NPAAA clade</taxon>
        <taxon>indigoferoid/millettioid clade</taxon>
        <taxon>Phaseoleae</taxon>
        <taxon>Mucuna</taxon>
    </lineage>
</organism>
<sequence length="488" mass="55694">MKLLSCATYIENYRLPNWTILIVCMSSLYFLLCNIIKIRRHSRDRTFHRLIRSPRSSEVANSSHNTSAFAFDSTILKFDNSDFDSDSTNVDSDLGVCISKFSLDNMVDNNRTLKELAIVDIMCQPWCIRYPKLEQAQSYELKFGLIHLLLKFHGLKGTTQQLSVKGSIASRVMNELTIGQHHISPLVRVCGICASVEHLTDACLTLQETKPNKVKVDAMMVGQQYRQPYDQYSNWRYGSHPTQSTNIARVVDFIAVQPPLPSIVQSLHPLVITTNKLQAEQKERLLQHLKKLRDFYGHLVKHSTFRFPLKKPPEDVTLELNDTMTCDCLPTHWMSHTLARMDTPNLVPKESVWRNLHGQEMSEPPTQRRVNTRDKFSKHTSNDSAYIVKSSMKTSMQSSNKYEKMLIIHLWNILGALHKPNGIRVNVNSCTTGTLRVSITPASKVSHQKPKPIGLKMQANKSPNLATKLARKMLATKMSNKLRLFPPR</sequence>